<evidence type="ECO:0000313" key="3">
    <source>
        <dbReference type="Proteomes" id="UP000409037"/>
    </source>
</evidence>
<dbReference type="InterPro" id="IPR002938">
    <property type="entry name" value="FAD-bd"/>
</dbReference>
<sequence>MVWPAGWLGKPGVPATGPSLEKSVAPLRSSVVEPMQYGKLIPVGDAAHIVPPTCA</sequence>
<dbReference type="EMBL" id="CABVHU010000029">
    <property type="protein sequence ID" value="VVO44392.1"/>
    <property type="molecule type" value="Genomic_DNA"/>
</dbReference>
<proteinExistence type="predicted"/>
<gene>
    <name evidence="2" type="ORF">PS833_06391</name>
</gene>
<dbReference type="Gene3D" id="3.50.50.60">
    <property type="entry name" value="FAD/NAD(P)-binding domain"/>
    <property type="match status" value="1"/>
</dbReference>
<accession>A0A5E7G0V2</accession>
<evidence type="ECO:0000259" key="1">
    <source>
        <dbReference type="Pfam" id="PF01494"/>
    </source>
</evidence>
<dbReference type="Gene3D" id="3.30.9.10">
    <property type="entry name" value="D-Amino Acid Oxidase, subunit A, domain 2"/>
    <property type="match status" value="1"/>
</dbReference>
<organism evidence="2 3">
    <name type="scientific">Pseudomonas fluorescens</name>
    <dbReference type="NCBI Taxonomy" id="294"/>
    <lineage>
        <taxon>Bacteria</taxon>
        <taxon>Pseudomonadati</taxon>
        <taxon>Pseudomonadota</taxon>
        <taxon>Gammaproteobacteria</taxon>
        <taxon>Pseudomonadales</taxon>
        <taxon>Pseudomonadaceae</taxon>
        <taxon>Pseudomonas</taxon>
    </lineage>
</organism>
<protein>
    <recommendedName>
        <fullName evidence="1">FAD-binding domain-containing protein</fullName>
    </recommendedName>
</protein>
<dbReference type="Pfam" id="PF01494">
    <property type="entry name" value="FAD_binding_3"/>
    <property type="match status" value="1"/>
</dbReference>
<name>A0A5E7G0V2_PSEFL</name>
<dbReference type="GO" id="GO:0071949">
    <property type="term" value="F:FAD binding"/>
    <property type="evidence" value="ECO:0007669"/>
    <property type="project" value="InterPro"/>
</dbReference>
<dbReference type="InterPro" id="IPR036188">
    <property type="entry name" value="FAD/NAD-bd_sf"/>
</dbReference>
<feature type="domain" description="FAD-binding" evidence="1">
    <location>
        <begin position="15"/>
        <end position="54"/>
    </location>
</feature>
<dbReference type="Proteomes" id="UP000409037">
    <property type="component" value="Unassembled WGS sequence"/>
</dbReference>
<dbReference type="AlphaFoldDB" id="A0A5E7G0V2"/>
<reference evidence="2 3" key="1">
    <citation type="submission" date="2019-09" db="EMBL/GenBank/DDBJ databases">
        <authorList>
            <person name="Chandra G."/>
            <person name="Truman W A."/>
        </authorList>
    </citation>
    <scope>NUCLEOTIDE SEQUENCE [LARGE SCALE GENOMIC DNA]</scope>
    <source>
        <strain evidence="2">PS833</strain>
    </source>
</reference>
<evidence type="ECO:0000313" key="2">
    <source>
        <dbReference type="EMBL" id="VVO44392.1"/>
    </source>
</evidence>
<dbReference type="GO" id="GO:0003824">
    <property type="term" value="F:catalytic activity"/>
    <property type="evidence" value="ECO:0007669"/>
    <property type="project" value="UniProtKB-ARBA"/>
</dbReference>